<keyword evidence="3" id="KW-0804">Transcription</keyword>
<dbReference type="PRINTS" id="PR00455">
    <property type="entry name" value="HTHTETR"/>
</dbReference>
<dbReference type="InterPro" id="IPR001647">
    <property type="entry name" value="HTH_TetR"/>
</dbReference>
<dbReference type="InterPro" id="IPR036271">
    <property type="entry name" value="Tet_transcr_reg_TetR-rel_C_sf"/>
</dbReference>
<evidence type="ECO:0000313" key="6">
    <source>
        <dbReference type="EMBL" id="RKT55715.1"/>
    </source>
</evidence>
<evidence type="ECO:0000256" key="4">
    <source>
        <dbReference type="PROSITE-ProRule" id="PRU00335"/>
    </source>
</evidence>
<dbReference type="SUPFAM" id="SSF46689">
    <property type="entry name" value="Homeodomain-like"/>
    <property type="match status" value="1"/>
</dbReference>
<dbReference type="PROSITE" id="PS01081">
    <property type="entry name" value="HTH_TETR_1"/>
    <property type="match status" value="1"/>
</dbReference>
<dbReference type="Pfam" id="PF00440">
    <property type="entry name" value="TetR_N"/>
    <property type="match status" value="1"/>
</dbReference>
<dbReference type="InterPro" id="IPR023772">
    <property type="entry name" value="DNA-bd_HTH_TetR-type_CS"/>
</dbReference>
<sequence length="214" mass="23083">MYWSIQKDGPMAKRGRPRAFERTEALRAAMNLFWEQGYEGTSISELAAGMGINSPSLYAAFGSKEALFREAVALYDATESDATASALAEPTARRSMEALLRNNLVAYTDPGTPRGCMIVLAANTGKTRNEEVREYLAEYRRSTISVVADRLRRGVADGDVPPTADIAAISAFFTTVLHGLSIQARDGASSAELQQVVDVAMAAWDGMVRPAATP</sequence>
<dbReference type="Gene3D" id="1.10.10.60">
    <property type="entry name" value="Homeodomain-like"/>
    <property type="match status" value="1"/>
</dbReference>
<dbReference type="GO" id="GO:0003677">
    <property type="term" value="F:DNA binding"/>
    <property type="evidence" value="ECO:0007669"/>
    <property type="project" value="UniProtKB-UniRule"/>
</dbReference>
<dbReference type="Pfam" id="PF16925">
    <property type="entry name" value="TetR_C_13"/>
    <property type="match status" value="1"/>
</dbReference>
<feature type="DNA-binding region" description="H-T-H motif" evidence="4">
    <location>
        <begin position="42"/>
        <end position="61"/>
    </location>
</feature>
<comment type="caution">
    <text evidence="6">The sequence shown here is derived from an EMBL/GenBank/DDBJ whole genome shotgun (WGS) entry which is preliminary data.</text>
</comment>
<accession>A0A495W4L7</accession>
<keyword evidence="7" id="KW-1185">Reference proteome</keyword>
<evidence type="ECO:0000313" key="7">
    <source>
        <dbReference type="Proteomes" id="UP000282084"/>
    </source>
</evidence>
<organism evidence="6 7">
    <name type="scientific">Saccharothrix australiensis</name>
    <dbReference type="NCBI Taxonomy" id="2072"/>
    <lineage>
        <taxon>Bacteria</taxon>
        <taxon>Bacillati</taxon>
        <taxon>Actinomycetota</taxon>
        <taxon>Actinomycetes</taxon>
        <taxon>Pseudonocardiales</taxon>
        <taxon>Pseudonocardiaceae</taxon>
        <taxon>Saccharothrix</taxon>
    </lineage>
</organism>
<dbReference type="PANTHER" id="PTHR47506:SF1">
    <property type="entry name" value="HTH-TYPE TRANSCRIPTIONAL REGULATOR YJDC"/>
    <property type="match status" value="1"/>
</dbReference>
<keyword evidence="2 4" id="KW-0238">DNA-binding</keyword>
<reference evidence="6 7" key="1">
    <citation type="submission" date="2018-10" db="EMBL/GenBank/DDBJ databases">
        <title>Sequencing the genomes of 1000 actinobacteria strains.</title>
        <authorList>
            <person name="Klenk H.-P."/>
        </authorList>
    </citation>
    <scope>NUCLEOTIDE SEQUENCE [LARGE SCALE GENOMIC DNA]</scope>
    <source>
        <strain evidence="6 7">DSM 43800</strain>
    </source>
</reference>
<dbReference type="Proteomes" id="UP000282084">
    <property type="component" value="Unassembled WGS sequence"/>
</dbReference>
<evidence type="ECO:0000256" key="2">
    <source>
        <dbReference type="ARBA" id="ARBA00023125"/>
    </source>
</evidence>
<gene>
    <name evidence="6" type="ORF">C8E97_4400</name>
</gene>
<dbReference type="InterPro" id="IPR009057">
    <property type="entry name" value="Homeodomain-like_sf"/>
</dbReference>
<protein>
    <submittedName>
        <fullName evidence="6">TetR family transcriptional regulator</fullName>
    </submittedName>
</protein>
<dbReference type="SUPFAM" id="SSF48498">
    <property type="entry name" value="Tetracyclin repressor-like, C-terminal domain"/>
    <property type="match status" value="1"/>
</dbReference>
<dbReference type="Gene3D" id="1.10.357.10">
    <property type="entry name" value="Tetracycline Repressor, domain 2"/>
    <property type="match status" value="1"/>
</dbReference>
<dbReference type="EMBL" id="RBXO01000001">
    <property type="protein sequence ID" value="RKT55715.1"/>
    <property type="molecule type" value="Genomic_DNA"/>
</dbReference>
<evidence type="ECO:0000256" key="1">
    <source>
        <dbReference type="ARBA" id="ARBA00023015"/>
    </source>
</evidence>
<dbReference type="PROSITE" id="PS50977">
    <property type="entry name" value="HTH_TETR_2"/>
    <property type="match status" value="1"/>
</dbReference>
<dbReference type="PANTHER" id="PTHR47506">
    <property type="entry name" value="TRANSCRIPTIONAL REGULATORY PROTEIN"/>
    <property type="match status" value="1"/>
</dbReference>
<feature type="domain" description="HTH tetR-type" evidence="5">
    <location>
        <begin position="19"/>
        <end position="79"/>
    </location>
</feature>
<evidence type="ECO:0000256" key="3">
    <source>
        <dbReference type="ARBA" id="ARBA00023163"/>
    </source>
</evidence>
<keyword evidence="1" id="KW-0805">Transcription regulation</keyword>
<dbReference type="InterPro" id="IPR011075">
    <property type="entry name" value="TetR_C"/>
</dbReference>
<evidence type="ECO:0000259" key="5">
    <source>
        <dbReference type="PROSITE" id="PS50977"/>
    </source>
</evidence>
<proteinExistence type="predicted"/>
<name>A0A495W4L7_9PSEU</name>
<dbReference type="AlphaFoldDB" id="A0A495W4L7"/>